<keyword evidence="5" id="KW-1185">Reference proteome</keyword>
<dbReference type="OrthoDB" id="256869at2"/>
<dbReference type="SUPFAM" id="SSF55347">
    <property type="entry name" value="Glyceraldehyde-3-phosphate dehydrogenase-like, C-terminal domain"/>
    <property type="match status" value="1"/>
</dbReference>
<evidence type="ECO:0000259" key="3">
    <source>
        <dbReference type="Pfam" id="PF01408"/>
    </source>
</evidence>
<name>A0A4V2EZG7_9MICO</name>
<dbReference type="EMBL" id="SGWY01000002">
    <property type="protein sequence ID" value="RZS66430.1"/>
    <property type="molecule type" value="Genomic_DNA"/>
</dbReference>
<comment type="similarity">
    <text evidence="1">Belongs to the Gfo/Idh/MocA family.</text>
</comment>
<accession>A0A4V2EZG7</accession>
<dbReference type="Proteomes" id="UP000293289">
    <property type="component" value="Unassembled WGS sequence"/>
</dbReference>
<dbReference type="PANTHER" id="PTHR43708:SF5">
    <property type="entry name" value="CONSERVED EXPRESSED OXIDOREDUCTASE (EUROFUNG)-RELATED"/>
    <property type="match status" value="1"/>
</dbReference>
<dbReference type="AlphaFoldDB" id="A0A4V2EZG7"/>
<dbReference type="GO" id="GO:0016491">
    <property type="term" value="F:oxidoreductase activity"/>
    <property type="evidence" value="ECO:0007669"/>
    <property type="project" value="UniProtKB-KW"/>
</dbReference>
<organism evidence="4 5">
    <name type="scientific">Agromyces ramosus</name>
    <dbReference type="NCBI Taxonomy" id="33879"/>
    <lineage>
        <taxon>Bacteria</taxon>
        <taxon>Bacillati</taxon>
        <taxon>Actinomycetota</taxon>
        <taxon>Actinomycetes</taxon>
        <taxon>Micrococcales</taxon>
        <taxon>Microbacteriaceae</taxon>
        <taxon>Agromyces</taxon>
    </lineage>
</organism>
<keyword evidence="2" id="KW-0560">Oxidoreductase</keyword>
<dbReference type="Gene3D" id="3.40.50.720">
    <property type="entry name" value="NAD(P)-binding Rossmann-like Domain"/>
    <property type="match status" value="1"/>
</dbReference>
<sequence>MTESAQFAPLGVGVVGAGMWARTAHIPMHTSPGPTVLTGVWARATDARERLQADGVPVFDTFDALLEASEAVDFAVPPTVQSSLAMRAVHAGRHVLLEKPSAIDPADAWQLADAVAASGVVSALTLTRRFHPVVRRFLETVNALEAPPTGVAGVHVHGGFLTGGFVAEPSGWRDELGALVDLGPHLLDLAEQVAGPILRVKVRDHGGYTAIDADHASGALGQYAVSGSVRTPAATTLTAYGPAGREELDTRGLDMAPAFDQLREEFARAARTGSPVTVDADRGAELAELIDACRRSLAEQASFIDVHRKK</sequence>
<evidence type="ECO:0000313" key="5">
    <source>
        <dbReference type="Proteomes" id="UP000293289"/>
    </source>
</evidence>
<dbReference type="RefSeq" id="WP_130353022.1">
    <property type="nucleotide sequence ID" value="NZ_SGWY01000002.1"/>
</dbReference>
<dbReference type="InterPro" id="IPR036291">
    <property type="entry name" value="NAD(P)-bd_dom_sf"/>
</dbReference>
<dbReference type="Pfam" id="PF01408">
    <property type="entry name" value="GFO_IDH_MocA"/>
    <property type="match status" value="1"/>
</dbReference>
<reference evidence="4 5" key="1">
    <citation type="submission" date="2019-02" db="EMBL/GenBank/DDBJ databases">
        <title>Genomic Encyclopedia of Type Strains, Phase IV (KMG-IV): sequencing the most valuable type-strain genomes for metagenomic binning, comparative biology and taxonomic classification.</title>
        <authorList>
            <person name="Goeker M."/>
        </authorList>
    </citation>
    <scope>NUCLEOTIDE SEQUENCE [LARGE SCALE GENOMIC DNA]</scope>
    <source>
        <strain evidence="4 5">DSM 43045</strain>
    </source>
</reference>
<evidence type="ECO:0000256" key="1">
    <source>
        <dbReference type="ARBA" id="ARBA00010928"/>
    </source>
</evidence>
<dbReference type="InterPro" id="IPR051317">
    <property type="entry name" value="Gfo/Idh/MocA_oxidoreduct"/>
</dbReference>
<proteinExistence type="inferred from homology"/>
<feature type="domain" description="Gfo/Idh/MocA-like oxidoreductase N-terminal" evidence="3">
    <location>
        <begin position="11"/>
        <end position="121"/>
    </location>
</feature>
<dbReference type="Gene3D" id="3.30.360.10">
    <property type="entry name" value="Dihydrodipicolinate Reductase, domain 2"/>
    <property type="match status" value="1"/>
</dbReference>
<comment type="caution">
    <text evidence="4">The sequence shown here is derived from an EMBL/GenBank/DDBJ whole genome shotgun (WGS) entry which is preliminary data.</text>
</comment>
<evidence type="ECO:0000313" key="4">
    <source>
        <dbReference type="EMBL" id="RZS66430.1"/>
    </source>
</evidence>
<dbReference type="GO" id="GO:0000166">
    <property type="term" value="F:nucleotide binding"/>
    <property type="evidence" value="ECO:0007669"/>
    <property type="project" value="InterPro"/>
</dbReference>
<evidence type="ECO:0000256" key="2">
    <source>
        <dbReference type="ARBA" id="ARBA00023002"/>
    </source>
</evidence>
<gene>
    <name evidence="4" type="ORF">EV187_2157</name>
</gene>
<protein>
    <submittedName>
        <fullName evidence="4">Putative dehydrogenase</fullName>
    </submittedName>
</protein>
<dbReference type="SUPFAM" id="SSF51735">
    <property type="entry name" value="NAD(P)-binding Rossmann-fold domains"/>
    <property type="match status" value="1"/>
</dbReference>
<dbReference type="PANTHER" id="PTHR43708">
    <property type="entry name" value="CONSERVED EXPRESSED OXIDOREDUCTASE (EUROFUNG)"/>
    <property type="match status" value="1"/>
</dbReference>
<dbReference type="InterPro" id="IPR000683">
    <property type="entry name" value="Gfo/Idh/MocA-like_OxRdtase_N"/>
</dbReference>